<keyword evidence="6 13" id="KW-0378">Hydrolase</keyword>
<dbReference type="CDD" id="cd00090">
    <property type="entry name" value="HTH_ARSR"/>
    <property type="match status" value="1"/>
</dbReference>
<comment type="function">
    <text evidence="13">Represses a number of genes involved in the response to DNA damage (SOS response), including recA and lexA. In the presence of single-stranded DNA, RecA interacts with LexA causing an autocatalytic cleavage which disrupts the DNA-binding part of LexA, leading to derepression of the SOS regulon and eventually DNA repair.</text>
</comment>
<dbReference type="Proteomes" id="UP000177894">
    <property type="component" value="Chromosome"/>
</dbReference>
<feature type="domain" description="Peptidase S24/S26A/S26B/S26C" evidence="15">
    <location>
        <begin position="88"/>
        <end position="202"/>
    </location>
</feature>
<dbReference type="EMBL" id="CP017603">
    <property type="protein sequence ID" value="AOY77165.1"/>
    <property type="molecule type" value="Genomic_DNA"/>
</dbReference>
<feature type="active site" description="For autocatalytic cleavage activity" evidence="13">
    <location>
        <position position="132"/>
    </location>
</feature>
<dbReference type="SUPFAM" id="SSF51306">
    <property type="entry name" value="LexA/Signal peptidase"/>
    <property type="match status" value="1"/>
</dbReference>
<reference evidence="17 19" key="1">
    <citation type="submission" date="2016-10" db="EMBL/GenBank/DDBJ databases">
        <title>Complete Genome Sequence of Acetogen Clostridium formicoaceticum ATCC 27076.</title>
        <authorList>
            <person name="Bao T."/>
            <person name="Cheng C."/>
            <person name="Zhao J."/>
            <person name="Yang S.-T."/>
            <person name="Wang J."/>
            <person name="Wang M."/>
        </authorList>
    </citation>
    <scope>NUCLEOTIDE SEQUENCE [LARGE SCALE GENOMIC DNA]</scope>
    <source>
        <strain evidence="17 19">ATCC 27076</strain>
    </source>
</reference>
<keyword evidence="3 13" id="KW-0678">Repressor</keyword>
<dbReference type="InterPro" id="IPR015927">
    <property type="entry name" value="Peptidase_S24_S26A/B/C"/>
</dbReference>
<keyword evidence="5 13" id="KW-0227">DNA damage</keyword>
<evidence type="ECO:0000313" key="20">
    <source>
        <dbReference type="Proteomes" id="UP000192478"/>
    </source>
</evidence>
<dbReference type="Gene3D" id="2.10.109.10">
    <property type="entry name" value="Umud Fragment, subunit A"/>
    <property type="match status" value="1"/>
</dbReference>
<dbReference type="PANTHER" id="PTHR33516">
    <property type="entry name" value="LEXA REPRESSOR"/>
    <property type="match status" value="1"/>
</dbReference>
<dbReference type="InterPro" id="IPR036388">
    <property type="entry name" value="WH-like_DNA-bd_sf"/>
</dbReference>
<dbReference type="NCBIfam" id="TIGR00498">
    <property type="entry name" value="lexA"/>
    <property type="match status" value="1"/>
</dbReference>
<evidence type="ECO:0000259" key="15">
    <source>
        <dbReference type="Pfam" id="PF00717"/>
    </source>
</evidence>
<dbReference type="EC" id="3.4.21.88" evidence="13"/>
<protein>
    <recommendedName>
        <fullName evidence="13">LexA repressor</fullName>
        <ecNumber evidence="13">3.4.21.88</ecNumber>
    </recommendedName>
</protein>
<dbReference type="FunFam" id="1.10.10.10:FF:000009">
    <property type="entry name" value="LexA repressor"/>
    <property type="match status" value="1"/>
</dbReference>
<dbReference type="GO" id="GO:0006281">
    <property type="term" value="P:DNA repair"/>
    <property type="evidence" value="ECO:0007669"/>
    <property type="project" value="UniProtKB-UniRule"/>
</dbReference>
<feature type="site" description="Cleavage; by autolysis" evidence="13">
    <location>
        <begin position="95"/>
        <end position="96"/>
    </location>
</feature>
<accession>A0AAC9RL49</accession>
<evidence type="ECO:0000313" key="17">
    <source>
        <dbReference type="EMBL" id="AOY77165.1"/>
    </source>
</evidence>
<dbReference type="PANTHER" id="PTHR33516:SF2">
    <property type="entry name" value="LEXA REPRESSOR-RELATED"/>
    <property type="match status" value="1"/>
</dbReference>
<evidence type="ECO:0000256" key="12">
    <source>
        <dbReference type="ARBA" id="ARBA00023236"/>
    </source>
</evidence>
<evidence type="ECO:0000259" key="16">
    <source>
        <dbReference type="Pfam" id="PF01726"/>
    </source>
</evidence>
<evidence type="ECO:0000256" key="6">
    <source>
        <dbReference type="ARBA" id="ARBA00022801"/>
    </source>
</evidence>
<keyword evidence="10 13" id="KW-0804">Transcription</keyword>
<dbReference type="InterPro" id="IPR050077">
    <property type="entry name" value="LexA_repressor"/>
</dbReference>
<evidence type="ECO:0000256" key="3">
    <source>
        <dbReference type="ARBA" id="ARBA00022491"/>
    </source>
</evidence>
<comment type="subunit">
    <text evidence="2 13">Homodimer.</text>
</comment>
<keyword evidence="4 13" id="KW-0235">DNA replication</keyword>
<evidence type="ECO:0000256" key="10">
    <source>
        <dbReference type="ARBA" id="ARBA00023163"/>
    </source>
</evidence>
<dbReference type="InterPro" id="IPR011991">
    <property type="entry name" value="ArsR-like_HTH"/>
</dbReference>
<evidence type="ECO:0000256" key="7">
    <source>
        <dbReference type="ARBA" id="ARBA00022813"/>
    </source>
</evidence>
<evidence type="ECO:0000256" key="1">
    <source>
        <dbReference type="ARBA" id="ARBA00007484"/>
    </source>
</evidence>
<name>A0AAC9RL49_9CLOT</name>
<keyword evidence="19" id="KW-1185">Reference proteome</keyword>
<dbReference type="InterPro" id="IPR036390">
    <property type="entry name" value="WH_DNA-bd_sf"/>
</dbReference>
<dbReference type="EMBL" id="CP020559">
    <property type="protein sequence ID" value="ARE87684.1"/>
    <property type="molecule type" value="Genomic_DNA"/>
</dbReference>
<evidence type="ECO:0000256" key="9">
    <source>
        <dbReference type="ARBA" id="ARBA00023125"/>
    </source>
</evidence>
<evidence type="ECO:0000313" key="19">
    <source>
        <dbReference type="Proteomes" id="UP000177894"/>
    </source>
</evidence>
<dbReference type="InterPro" id="IPR036286">
    <property type="entry name" value="LexA/Signal_pep-like_sf"/>
</dbReference>
<dbReference type="GO" id="GO:0009432">
    <property type="term" value="P:SOS response"/>
    <property type="evidence" value="ECO:0007669"/>
    <property type="project" value="UniProtKB-UniRule"/>
</dbReference>
<comment type="catalytic activity">
    <reaction evidence="13">
        <text>Hydrolysis of Ala-|-Gly bond in repressor LexA.</text>
        <dbReference type="EC" id="3.4.21.88"/>
    </reaction>
</comment>
<dbReference type="SUPFAM" id="SSF46785">
    <property type="entry name" value="Winged helix' DNA-binding domain"/>
    <property type="match status" value="1"/>
</dbReference>
<dbReference type="AlphaFoldDB" id="A0AAC9RL49"/>
<dbReference type="Pfam" id="PF00717">
    <property type="entry name" value="Peptidase_S24"/>
    <property type="match status" value="1"/>
</dbReference>
<dbReference type="CDD" id="cd06529">
    <property type="entry name" value="S24_LexA-like"/>
    <property type="match status" value="1"/>
</dbReference>
<dbReference type="Proteomes" id="UP000192478">
    <property type="component" value="Chromosome"/>
</dbReference>
<evidence type="ECO:0000313" key="18">
    <source>
        <dbReference type="EMBL" id="ARE87684.1"/>
    </source>
</evidence>
<feature type="DNA-binding region" description="H-T-H motif" evidence="13">
    <location>
        <begin position="29"/>
        <end position="49"/>
    </location>
</feature>
<keyword evidence="12 13" id="KW-0742">SOS response</keyword>
<keyword evidence="7 13" id="KW-0068">Autocatalytic cleavage</keyword>
<dbReference type="Pfam" id="PF01726">
    <property type="entry name" value="LexA_DNA_bind"/>
    <property type="match status" value="1"/>
</dbReference>
<keyword evidence="8 13" id="KW-0805">Transcription regulation</keyword>
<gene>
    <name evidence="18" type="primary">lexA_1</name>
    <name evidence="13" type="synonym">lexA</name>
    <name evidence="17" type="ORF">BJL90_15700</name>
    <name evidence="18" type="ORF">CLFO_20840</name>
</gene>
<evidence type="ECO:0000256" key="4">
    <source>
        <dbReference type="ARBA" id="ARBA00022705"/>
    </source>
</evidence>
<organism evidence="18 20">
    <name type="scientific">Clostridium formicaceticum</name>
    <dbReference type="NCBI Taxonomy" id="1497"/>
    <lineage>
        <taxon>Bacteria</taxon>
        <taxon>Bacillati</taxon>
        <taxon>Bacillota</taxon>
        <taxon>Clostridia</taxon>
        <taxon>Eubacteriales</taxon>
        <taxon>Clostridiaceae</taxon>
        <taxon>Clostridium</taxon>
    </lineage>
</organism>
<keyword evidence="9 13" id="KW-0238">DNA-binding</keyword>
<evidence type="ECO:0000256" key="11">
    <source>
        <dbReference type="ARBA" id="ARBA00023204"/>
    </source>
</evidence>
<evidence type="ECO:0000256" key="14">
    <source>
        <dbReference type="RuleBase" id="RU003991"/>
    </source>
</evidence>
<dbReference type="GO" id="GO:0006508">
    <property type="term" value="P:proteolysis"/>
    <property type="evidence" value="ECO:0007669"/>
    <property type="project" value="InterPro"/>
</dbReference>
<comment type="similarity">
    <text evidence="1 13 14">Belongs to the peptidase S24 family.</text>
</comment>
<evidence type="ECO:0000256" key="5">
    <source>
        <dbReference type="ARBA" id="ARBA00022763"/>
    </source>
</evidence>
<dbReference type="KEGG" id="cfm:BJL90_15700"/>
<proteinExistence type="inferred from homology"/>
<dbReference type="InterPro" id="IPR039418">
    <property type="entry name" value="LexA-like"/>
</dbReference>
<dbReference type="GO" id="GO:0045892">
    <property type="term" value="P:negative regulation of DNA-templated transcription"/>
    <property type="evidence" value="ECO:0007669"/>
    <property type="project" value="UniProtKB-UniRule"/>
</dbReference>
<feature type="active site" description="For autocatalytic cleavage activity" evidence="13">
    <location>
        <position position="169"/>
    </location>
</feature>
<dbReference type="GO" id="GO:0003677">
    <property type="term" value="F:DNA binding"/>
    <property type="evidence" value="ECO:0007669"/>
    <property type="project" value="UniProtKB-UniRule"/>
</dbReference>
<dbReference type="InterPro" id="IPR006197">
    <property type="entry name" value="Peptidase_S24_LexA"/>
</dbReference>
<keyword evidence="11 13" id="KW-0234">DNA repair</keyword>
<dbReference type="InterPro" id="IPR006200">
    <property type="entry name" value="LexA"/>
</dbReference>
<dbReference type="GO" id="GO:0006260">
    <property type="term" value="P:DNA replication"/>
    <property type="evidence" value="ECO:0007669"/>
    <property type="project" value="UniProtKB-UniRule"/>
</dbReference>
<dbReference type="RefSeq" id="WP_070970076.1">
    <property type="nucleotide sequence ID" value="NZ_CP017603.1"/>
</dbReference>
<dbReference type="GO" id="GO:0004252">
    <property type="term" value="F:serine-type endopeptidase activity"/>
    <property type="evidence" value="ECO:0007669"/>
    <property type="project" value="UniProtKB-UniRule"/>
</dbReference>
<evidence type="ECO:0000256" key="8">
    <source>
        <dbReference type="ARBA" id="ARBA00023015"/>
    </source>
</evidence>
<sequence>MYEDLSSKQLEILKYMKQEISSKGYPPSVREMCQAVGLRSTSTVHGHLNKLEEKGYIRRDPTKPRAIEILSGDDHYDVKLHKEIIHVPILGKVTAGEPILAVENIEETFPLPIDFLSNSNEDVFILSIKGESMIETGILDGDYVIVRKQSHAANGDIVVALLENEATVKRFYHEGDHVRLQPENKYMEPIIVKDVAILGKVIGVFRKM</sequence>
<dbReference type="PRINTS" id="PR00726">
    <property type="entry name" value="LEXASERPTASE"/>
</dbReference>
<dbReference type="HAMAP" id="MF_00015">
    <property type="entry name" value="LexA"/>
    <property type="match status" value="1"/>
</dbReference>
<dbReference type="InterPro" id="IPR006199">
    <property type="entry name" value="LexA_DNA-bd_dom"/>
</dbReference>
<dbReference type="Gene3D" id="1.10.10.10">
    <property type="entry name" value="Winged helix-like DNA-binding domain superfamily/Winged helix DNA-binding domain"/>
    <property type="match status" value="1"/>
</dbReference>
<reference evidence="18 20" key="2">
    <citation type="submission" date="2017-03" db="EMBL/GenBank/DDBJ databases">
        <title>Complete sequence of Clostridium formicaceticum DSM 92.</title>
        <authorList>
            <person name="Poehlein A."/>
            <person name="Karl M."/>
            <person name="Bengelsdorf F.R."/>
            <person name="Duerre P."/>
            <person name="Daniel R."/>
        </authorList>
    </citation>
    <scope>NUCLEOTIDE SEQUENCE [LARGE SCALE GENOMIC DNA]</scope>
    <source>
        <strain evidence="18 20">DSM 92</strain>
    </source>
</reference>
<evidence type="ECO:0000256" key="13">
    <source>
        <dbReference type="HAMAP-Rule" id="MF_00015"/>
    </source>
</evidence>
<feature type="domain" description="LexA repressor DNA-binding" evidence="16">
    <location>
        <begin position="3"/>
        <end position="66"/>
    </location>
</feature>
<evidence type="ECO:0000256" key="2">
    <source>
        <dbReference type="ARBA" id="ARBA00011738"/>
    </source>
</evidence>
<dbReference type="FunFam" id="2.10.109.10:FF:000001">
    <property type="entry name" value="LexA repressor"/>
    <property type="match status" value="1"/>
</dbReference>